<dbReference type="RefSeq" id="WP_114640994.1">
    <property type="nucleotide sequence ID" value="NZ_JAACIO010000001.1"/>
</dbReference>
<evidence type="ECO:0000313" key="1">
    <source>
        <dbReference type="EMBL" id="REI43275.1"/>
    </source>
</evidence>
<evidence type="ECO:0000313" key="2">
    <source>
        <dbReference type="Proteomes" id="UP000263486"/>
    </source>
</evidence>
<comment type="caution">
    <text evidence="1">The sequence shown here is derived from an EMBL/GenBank/DDBJ whole genome shotgun (WGS) entry which is preliminary data.</text>
</comment>
<dbReference type="EMBL" id="QUAJ01000001">
    <property type="protein sequence ID" value="REI43275.1"/>
    <property type="molecule type" value="Genomic_DNA"/>
</dbReference>
<dbReference type="Proteomes" id="UP000263486">
    <property type="component" value="Unassembled WGS sequence"/>
</dbReference>
<reference evidence="1 2" key="1">
    <citation type="submission" date="2018-08" db="EMBL/GenBank/DDBJ databases">
        <title>Draft genome sequence of Psychrilyobacter sp. strain SD5 isolated from Black Sea water.</title>
        <authorList>
            <person name="Yadav S."/>
            <person name="Villanueva L."/>
            <person name="Damste J.S.S."/>
        </authorList>
    </citation>
    <scope>NUCLEOTIDE SEQUENCE [LARGE SCALE GENOMIC DNA]</scope>
    <source>
        <strain evidence="1 2">SD5</strain>
    </source>
</reference>
<name>A0ABX9KLR6_9FUSO</name>
<protein>
    <submittedName>
        <fullName evidence="1">Uncharacterized protein</fullName>
    </submittedName>
</protein>
<sequence>MENENHVLKIKEKVADHIDGRFISNVIAGGDIYTLKYCKLDKDKIGYKFMLMLFKTSFDGEKFVNEGCVDNILIEFDKVYRTDLRNKKVREIYLSLFEKINRMKKDFAAEKKIIWKEIVPAIKADIINMKHDIKNM</sequence>
<keyword evidence="2" id="KW-1185">Reference proteome</keyword>
<accession>A0ABX9KLR6</accession>
<organism evidence="1 2">
    <name type="scientific">Psychrilyobacter piezotolerans</name>
    <dbReference type="NCBI Taxonomy" id="2293438"/>
    <lineage>
        <taxon>Bacteria</taxon>
        <taxon>Fusobacteriati</taxon>
        <taxon>Fusobacteriota</taxon>
        <taxon>Fusobacteriia</taxon>
        <taxon>Fusobacteriales</taxon>
        <taxon>Fusobacteriaceae</taxon>
        <taxon>Psychrilyobacter</taxon>
    </lineage>
</organism>
<proteinExistence type="predicted"/>
<gene>
    <name evidence="1" type="ORF">DYH56_01070</name>
</gene>